<name>A0A821S2C6_9NEOP</name>
<dbReference type="EMBL" id="CAJOBZ010000016">
    <property type="protein sequence ID" value="CAF4851359.1"/>
    <property type="molecule type" value="Genomic_DNA"/>
</dbReference>
<organism evidence="1 2">
    <name type="scientific">Pieris macdunnoughi</name>
    <dbReference type="NCBI Taxonomy" id="345717"/>
    <lineage>
        <taxon>Eukaryota</taxon>
        <taxon>Metazoa</taxon>
        <taxon>Ecdysozoa</taxon>
        <taxon>Arthropoda</taxon>
        <taxon>Hexapoda</taxon>
        <taxon>Insecta</taxon>
        <taxon>Pterygota</taxon>
        <taxon>Neoptera</taxon>
        <taxon>Endopterygota</taxon>
        <taxon>Lepidoptera</taxon>
        <taxon>Glossata</taxon>
        <taxon>Ditrysia</taxon>
        <taxon>Papilionoidea</taxon>
        <taxon>Pieridae</taxon>
        <taxon>Pierinae</taxon>
        <taxon>Pieris</taxon>
    </lineage>
</organism>
<dbReference type="AlphaFoldDB" id="A0A821S2C6"/>
<dbReference type="Proteomes" id="UP000663880">
    <property type="component" value="Unassembled WGS sequence"/>
</dbReference>
<comment type="caution">
    <text evidence="1">The sequence shown here is derived from an EMBL/GenBank/DDBJ whole genome shotgun (WGS) entry which is preliminary data.</text>
</comment>
<evidence type="ECO:0000313" key="1">
    <source>
        <dbReference type="EMBL" id="CAF4851359.1"/>
    </source>
</evidence>
<evidence type="ECO:0000313" key="2">
    <source>
        <dbReference type="Proteomes" id="UP000663880"/>
    </source>
</evidence>
<keyword evidence="2" id="KW-1185">Reference proteome</keyword>
<accession>A0A821S2C6</accession>
<sequence>MNQPLMNVGNKVDWCTGIRLFSFHAKYRLLDVAQEAGGSLNGVLTAVQGGCNAGASGCVADHSGNGPLFSGRPHLYWDLASQRDGKKCRKKLCSGTPGVKM</sequence>
<protein>
    <submittedName>
        <fullName evidence="1">Uncharacterized protein</fullName>
    </submittedName>
</protein>
<gene>
    <name evidence="1" type="ORF">PMACD_LOCUS7087</name>
</gene>
<reference evidence="1" key="1">
    <citation type="submission" date="2021-02" db="EMBL/GenBank/DDBJ databases">
        <authorList>
            <person name="Steward A R."/>
        </authorList>
    </citation>
    <scope>NUCLEOTIDE SEQUENCE</scope>
</reference>
<proteinExistence type="predicted"/>